<protein>
    <submittedName>
        <fullName evidence="3">Response regulator</fullName>
    </submittedName>
</protein>
<evidence type="ECO:0000256" key="1">
    <source>
        <dbReference type="PROSITE-ProRule" id="PRU00169"/>
    </source>
</evidence>
<name>A0A8J6N1R4_9DELT</name>
<dbReference type="Proteomes" id="UP000650524">
    <property type="component" value="Unassembled WGS sequence"/>
</dbReference>
<evidence type="ECO:0000259" key="2">
    <source>
        <dbReference type="PROSITE" id="PS50110"/>
    </source>
</evidence>
<organism evidence="3 4">
    <name type="scientific">Candidatus Desulfacyla euxinica</name>
    <dbReference type="NCBI Taxonomy" id="2841693"/>
    <lineage>
        <taxon>Bacteria</taxon>
        <taxon>Deltaproteobacteria</taxon>
        <taxon>Candidatus Desulfacyla</taxon>
    </lineage>
</organism>
<feature type="modified residue" description="4-aspartylphosphate" evidence="1">
    <location>
        <position position="54"/>
    </location>
</feature>
<proteinExistence type="predicted"/>
<dbReference type="AlphaFoldDB" id="A0A8J6N1R4"/>
<accession>A0A8J6N1R4</accession>
<dbReference type="Gene3D" id="3.40.50.2300">
    <property type="match status" value="1"/>
</dbReference>
<gene>
    <name evidence="3" type="ORF">H8E19_13685</name>
</gene>
<dbReference type="SMART" id="SM00448">
    <property type="entry name" value="REC"/>
    <property type="match status" value="1"/>
</dbReference>
<dbReference type="Pfam" id="PF00072">
    <property type="entry name" value="Response_reg"/>
    <property type="match status" value="1"/>
</dbReference>
<dbReference type="PANTHER" id="PTHR42872:SF6">
    <property type="entry name" value="PROTEIN-GLUTAMATE METHYLESTERASE_PROTEIN-GLUTAMINE GLUTAMINASE"/>
    <property type="match status" value="1"/>
</dbReference>
<dbReference type="EMBL" id="JACNJD010000283">
    <property type="protein sequence ID" value="MBC8178452.1"/>
    <property type="molecule type" value="Genomic_DNA"/>
</dbReference>
<dbReference type="PANTHER" id="PTHR42872">
    <property type="entry name" value="PROTEIN-GLUTAMATE METHYLESTERASE/PROTEIN-GLUTAMINE GLUTAMINASE"/>
    <property type="match status" value="1"/>
</dbReference>
<dbReference type="CDD" id="cd17541">
    <property type="entry name" value="REC_CheB-like"/>
    <property type="match status" value="1"/>
</dbReference>
<dbReference type="SUPFAM" id="SSF52172">
    <property type="entry name" value="CheY-like"/>
    <property type="match status" value="1"/>
</dbReference>
<dbReference type="InterPro" id="IPR011006">
    <property type="entry name" value="CheY-like_superfamily"/>
</dbReference>
<comment type="caution">
    <text evidence="3">The sequence shown here is derived from an EMBL/GenBank/DDBJ whole genome shotgun (WGS) entry which is preliminary data.</text>
</comment>
<reference evidence="3 4" key="1">
    <citation type="submission" date="2020-08" db="EMBL/GenBank/DDBJ databases">
        <title>Bridging the membrane lipid divide: bacteria of the FCB group superphylum have the potential to synthesize archaeal ether lipids.</title>
        <authorList>
            <person name="Villanueva L."/>
            <person name="Von Meijenfeldt F.A.B."/>
            <person name="Westbye A.B."/>
            <person name="Yadav S."/>
            <person name="Hopmans E.C."/>
            <person name="Dutilh B.E."/>
            <person name="Sinninghe Damste J.S."/>
        </authorList>
    </citation>
    <scope>NUCLEOTIDE SEQUENCE [LARGE SCALE GENOMIC DNA]</scope>
    <source>
        <strain evidence="3">NIOZ-UU27</strain>
    </source>
</reference>
<feature type="domain" description="Response regulatory" evidence="2">
    <location>
        <begin position="3"/>
        <end position="121"/>
    </location>
</feature>
<evidence type="ECO:0000313" key="4">
    <source>
        <dbReference type="Proteomes" id="UP000650524"/>
    </source>
</evidence>
<dbReference type="PROSITE" id="PS50110">
    <property type="entry name" value="RESPONSE_REGULATORY"/>
    <property type="match status" value="1"/>
</dbReference>
<evidence type="ECO:0000313" key="3">
    <source>
        <dbReference type="EMBL" id="MBC8178452.1"/>
    </source>
</evidence>
<dbReference type="InterPro" id="IPR001789">
    <property type="entry name" value="Sig_transdc_resp-reg_receiver"/>
</dbReference>
<keyword evidence="1" id="KW-0597">Phosphoprotein</keyword>
<sequence length="146" mass="15900">MIKILIVDDSPTARAVLSHLLEQDPEIQVMGFATDGRQAVEMAVRLKPDLITMDVEMPDMNGLEATRLIMAKRPTPIVIVTGHAHTSKLDVAFEAMKAGAMEVIPKPIDFGAGENDTWEEDLLAKIKTLAGIQPQTIADLGLRNAE</sequence>
<dbReference type="GO" id="GO:0000160">
    <property type="term" value="P:phosphorelay signal transduction system"/>
    <property type="evidence" value="ECO:0007669"/>
    <property type="project" value="InterPro"/>
</dbReference>